<dbReference type="SUPFAM" id="SSF51735">
    <property type="entry name" value="NAD(P)-binding Rossmann-fold domains"/>
    <property type="match status" value="1"/>
</dbReference>
<dbReference type="PANTHER" id="PTHR42760">
    <property type="entry name" value="SHORT-CHAIN DEHYDROGENASES/REDUCTASES FAMILY MEMBER"/>
    <property type="match status" value="1"/>
</dbReference>
<name>A0A1M5B996_9BACT</name>
<dbReference type="InterPro" id="IPR002347">
    <property type="entry name" value="SDR_fam"/>
</dbReference>
<organism evidence="4 5">
    <name type="scientific">Cnuella takakiae</name>
    <dbReference type="NCBI Taxonomy" id="1302690"/>
    <lineage>
        <taxon>Bacteria</taxon>
        <taxon>Pseudomonadati</taxon>
        <taxon>Bacteroidota</taxon>
        <taxon>Chitinophagia</taxon>
        <taxon>Chitinophagales</taxon>
        <taxon>Chitinophagaceae</taxon>
        <taxon>Cnuella</taxon>
    </lineage>
</organism>
<accession>A0A1M5B996</accession>
<dbReference type="OrthoDB" id="9786056at2"/>
<dbReference type="PROSITE" id="PS00061">
    <property type="entry name" value="ADH_SHORT"/>
    <property type="match status" value="1"/>
</dbReference>
<protein>
    <submittedName>
        <fullName evidence="4">Acetoacetyl-CoA reductase</fullName>
    </submittedName>
</protein>
<dbReference type="AlphaFoldDB" id="A0A1M5B996"/>
<sequence length="228" mass="24911">MIIITGASKGIGHYLMTEYINKGEEVIGFFNNTIVESEGKDGEFVRMDICDHVALAGWVKQNAERLSRITIVNCAAINYNSFAHKSDIEKWAEVINVNVIGTFKVILAFLPLMRDQSYGRIINFGSVVSELPSPGISAYAASKSALTGLVKSIAVENAGKGITINNINLGYSELGMISQVPQEYLNAILKKIPIGKLCAQEDIFNTVEYIRKSEYLTGTNINLNGGII</sequence>
<dbReference type="Pfam" id="PF00106">
    <property type="entry name" value="adh_short"/>
    <property type="match status" value="1"/>
</dbReference>
<evidence type="ECO:0000313" key="5">
    <source>
        <dbReference type="Proteomes" id="UP000184368"/>
    </source>
</evidence>
<reference evidence="4 5" key="1">
    <citation type="submission" date="2016-11" db="EMBL/GenBank/DDBJ databases">
        <authorList>
            <person name="Jaros S."/>
            <person name="Januszkiewicz K."/>
            <person name="Wedrychowicz H."/>
        </authorList>
    </citation>
    <scope>NUCLEOTIDE SEQUENCE [LARGE SCALE GENOMIC DNA]</scope>
    <source>
        <strain evidence="4 5">DSM 26897</strain>
    </source>
</reference>
<dbReference type="InterPro" id="IPR020904">
    <property type="entry name" value="Sc_DH/Rdtase_CS"/>
</dbReference>
<gene>
    <name evidence="4" type="ORF">SAMN05444008_107206</name>
</gene>
<dbReference type="RefSeq" id="WP_073043012.1">
    <property type="nucleotide sequence ID" value="NZ_FQUO01000007.1"/>
</dbReference>
<dbReference type="Gene3D" id="3.40.50.720">
    <property type="entry name" value="NAD(P)-binding Rossmann-like Domain"/>
    <property type="match status" value="1"/>
</dbReference>
<dbReference type="EMBL" id="FQUO01000007">
    <property type="protein sequence ID" value="SHF39069.1"/>
    <property type="molecule type" value="Genomic_DNA"/>
</dbReference>
<keyword evidence="2" id="KW-0560">Oxidoreductase</keyword>
<dbReference type="STRING" id="1302690.BUE76_16995"/>
<evidence type="ECO:0000256" key="1">
    <source>
        <dbReference type="ARBA" id="ARBA00006484"/>
    </source>
</evidence>
<dbReference type="CDD" id="cd05233">
    <property type="entry name" value="SDR_c"/>
    <property type="match status" value="1"/>
</dbReference>
<dbReference type="GO" id="GO:0006633">
    <property type="term" value="P:fatty acid biosynthetic process"/>
    <property type="evidence" value="ECO:0007669"/>
    <property type="project" value="TreeGrafter"/>
</dbReference>
<dbReference type="PRINTS" id="PR00081">
    <property type="entry name" value="GDHRDH"/>
</dbReference>
<evidence type="ECO:0000313" key="4">
    <source>
        <dbReference type="EMBL" id="SHF39069.1"/>
    </source>
</evidence>
<dbReference type="GO" id="GO:0016616">
    <property type="term" value="F:oxidoreductase activity, acting on the CH-OH group of donors, NAD or NADP as acceptor"/>
    <property type="evidence" value="ECO:0007669"/>
    <property type="project" value="TreeGrafter"/>
</dbReference>
<dbReference type="GO" id="GO:0048038">
    <property type="term" value="F:quinone binding"/>
    <property type="evidence" value="ECO:0007669"/>
    <property type="project" value="TreeGrafter"/>
</dbReference>
<keyword evidence="5" id="KW-1185">Reference proteome</keyword>
<comment type="similarity">
    <text evidence="1 3">Belongs to the short-chain dehydrogenases/reductases (SDR) family.</text>
</comment>
<dbReference type="InterPro" id="IPR036291">
    <property type="entry name" value="NAD(P)-bd_dom_sf"/>
</dbReference>
<dbReference type="PRINTS" id="PR00080">
    <property type="entry name" value="SDRFAMILY"/>
</dbReference>
<evidence type="ECO:0000256" key="3">
    <source>
        <dbReference type="RuleBase" id="RU000363"/>
    </source>
</evidence>
<proteinExistence type="inferred from homology"/>
<dbReference type="PANTHER" id="PTHR42760:SF133">
    <property type="entry name" value="3-OXOACYL-[ACYL-CARRIER-PROTEIN] REDUCTASE"/>
    <property type="match status" value="1"/>
</dbReference>
<evidence type="ECO:0000256" key="2">
    <source>
        <dbReference type="ARBA" id="ARBA00023002"/>
    </source>
</evidence>
<dbReference type="Proteomes" id="UP000184368">
    <property type="component" value="Unassembled WGS sequence"/>
</dbReference>